<comment type="caution">
    <text evidence="1">The sequence shown here is derived from an EMBL/GenBank/DDBJ whole genome shotgun (WGS) entry which is preliminary data.</text>
</comment>
<protein>
    <submittedName>
        <fullName evidence="1">Uncharacterized protein</fullName>
    </submittedName>
</protein>
<dbReference type="AlphaFoldDB" id="A0A644ZQF1"/>
<sequence>MDHIGHGSAKIDCIKGDHGLRHVGQANSDAVSRLYADFHQGLCKNDDILFEPVKGGFISQKVIGA</sequence>
<accession>A0A644ZQF1</accession>
<organism evidence="1">
    <name type="scientific">bioreactor metagenome</name>
    <dbReference type="NCBI Taxonomy" id="1076179"/>
    <lineage>
        <taxon>unclassified sequences</taxon>
        <taxon>metagenomes</taxon>
        <taxon>ecological metagenomes</taxon>
    </lineage>
</organism>
<reference evidence="1" key="1">
    <citation type="submission" date="2019-08" db="EMBL/GenBank/DDBJ databases">
        <authorList>
            <person name="Kucharzyk K."/>
            <person name="Murdoch R.W."/>
            <person name="Higgins S."/>
            <person name="Loffler F."/>
        </authorList>
    </citation>
    <scope>NUCLEOTIDE SEQUENCE</scope>
</reference>
<name>A0A644ZQF1_9ZZZZ</name>
<gene>
    <name evidence="1" type="ORF">SDC9_86470</name>
</gene>
<dbReference type="EMBL" id="VSSQ01008784">
    <property type="protein sequence ID" value="MPM39834.1"/>
    <property type="molecule type" value="Genomic_DNA"/>
</dbReference>
<proteinExistence type="predicted"/>
<evidence type="ECO:0000313" key="1">
    <source>
        <dbReference type="EMBL" id="MPM39834.1"/>
    </source>
</evidence>